<protein>
    <submittedName>
        <fullName evidence="2">Lipoate-protein ligase A</fullName>
    </submittedName>
</protein>
<dbReference type="SUPFAM" id="SSF55681">
    <property type="entry name" value="Class II aaRS and biotin synthetases"/>
    <property type="match status" value="1"/>
</dbReference>
<evidence type="ECO:0000313" key="3">
    <source>
        <dbReference type="Proteomes" id="UP000197025"/>
    </source>
</evidence>
<sequence length="285" mass="31063">MAAGSPVPPVTFPPARWRLLWSPPADGATQMAIDGAIVEAVAAGEAPPTVRFYRWDPPCLSLGRSQPVEEVDLSRCRADGVEVVRRPTGGRAILHAEELTYSVIFPEADPRAAGGIPETFRRFAQAFAAALRALGVPDVALAPPLDPRVRGEGFVCFEVPTDSELTVGGRKIMGSAQWRHRGVVLQHGSLPLDGDPGAIARYLRRGPDPERLRRRAITLREAVGHPVAFEVAAEAILIAFRELLNIHVFPGDLIPAEAARIPAWRDRVAILRREGEPQQGAWRWS</sequence>
<keyword evidence="2" id="KW-0436">Ligase</keyword>
<accession>A0A212QQT3</accession>
<name>A0A212QQT3_9CHLR</name>
<evidence type="ECO:0000313" key="2">
    <source>
        <dbReference type="EMBL" id="SNB61898.1"/>
    </source>
</evidence>
<dbReference type="OrthoDB" id="9774653at2"/>
<dbReference type="InParanoid" id="A0A212QQT3"/>
<dbReference type="PANTHER" id="PTHR43679">
    <property type="entry name" value="OCTANOYLTRANSFERASE LIPM-RELATED"/>
    <property type="match status" value="1"/>
</dbReference>
<proteinExistence type="predicted"/>
<dbReference type="InterPro" id="IPR045864">
    <property type="entry name" value="aa-tRNA-synth_II/BPL/LPL"/>
</dbReference>
<dbReference type="EMBL" id="FYEK01000020">
    <property type="protein sequence ID" value="SNB61898.1"/>
    <property type="molecule type" value="Genomic_DNA"/>
</dbReference>
<dbReference type="AlphaFoldDB" id="A0A212QQT3"/>
<dbReference type="RefSeq" id="WP_159461578.1">
    <property type="nucleotide sequence ID" value="NZ_FYEK01000020.1"/>
</dbReference>
<dbReference type="InterPro" id="IPR050664">
    <property type="entry name" value="Octanoyltrans_LipM/LipL"/>
</dbReference>
<dbReference type="FunCoup" id="A0A212QQT3">
    <property type="interactions" value="84"/>
</dbReference>
<evidence type="ECO:0000259" key="1">
    <source>
        <dbReference type="PROSITE" id="PS51733"/>
    </source>
</evidence>
<gene>
    <name evidence="2" type="ORF">SAMN02746019_00027420</name>
</gene>
<dbReference type="InterPro" id="IPR004143">
    <property type="entry name" value="BPL_LPL_catalytic"/>
</dbReference>
<dbReference type="CDD" id="cd16443">
    <property type="entry name" value="LplA"/>
    <property type="match status" value="1"/>
</dbReference>
<dbReference type="Pfam" id="PF21948">
    <property type="entry name" value="LplA-B_cat"/>
    <property type="match status" value="1"/>
</dbReference>
<dbReference type="Proteomes" id="UP000197025">
    <property type="component" value="Unassembled WGS sequence"/>
</dbReference>
<keyword evidence="3" id="KW-1185">Reference proteome</keyword>
<dbReference type="PANTHER" id="PTHR43679:SF2">
    <property type="entry name" value="OCTANOYL-[GCVH]:PROTEIN N-OCTANOYLTRANSFERASE"/>
    <property type="match status" value="1"/>
</dbReference>
<dbReference type="PROSITE" id="PS51733">
    <property type="entry name" value="BPL_LPL_CATALYTIC"/>
    <property type="match status" value="1"/>
</dbReference>
<feature type="domain" description="BPL/LPL catalytic" evidence="1">
    <location>
        <begin position="44"/>
        <end position="248"/>
    </location>
</feature>
<organism evidence="2 3">
    <name type="scientific">Thermoflexus hugenholtzii JAD2</name>
    <dbReference type="NCBI Taxonomy" id="877466"/>
    <lineage>
        <taxon>Bacteria</taxon>
        <taxon>Bacillati</taxon>
        <taxon>Chloroflexota</taxon>
        <taxon>Thermoflexia</taxon>
        <taxon>Thermoflexales</taxon>
        <taxon>Thermoflexaceae</taxon>
        <taxon>Thermoflexus</taxon>
    </lineage>
</organism>
<reference evidence="3" key="1">
    <citation type="submission" date="2017-06" db="EMBL/GenBank/DDBJ databases">
        <authorList>
            <person name="Varghese N."/>
            <person name="Submissions S."/>
        </authorList>
    </citation>
    <scope>NUCLEOTIDE SEQUENCE [LARGE SCALE GENOMIC DNA]</scope>
    <source>
        <strain evidence="3">JAD2</strain>
    </source>
</reference>
<dbReference type="GO" id="GO:0016874">
    <property type="term" value="F:ligase activity"/>
    <property type="evidence" value="ECO:0007669"/>
    <property type="project" value="UniProtKB-KW"/>
</dbReference>
<dbReference type="Gene3D" id="3.30.930.10">
    <property type="entry name" value="Bira Bifunctional Protein, Domain 2"/>
    <property type="match status" value="1"/>
</dbReference>